<feature type="compositionally biased region" description="Pro residues" evidence="6">
    <location>
        <begin position="70"/>
        <end position="81"/>
    </location>
</feature>
<dbReference type="GO" id="GO:0003723">
    <property type="term" value="F:RNA binding"/>
    <property type="evidence" value="ECO:0007669"/>
    <property type="project" value="TreeGrafter"/>
</dbReference>
<name>A0A9P0TVG1_PIEBR</name>
<evidence type="ECO:0000256" key="2">
    <source>
        <dbReference type="ARBA" id="ARBA00022737"/>
    </source>
</evidence>
<comment type="caution">
    <text evidence="8">The sequence shown here is derived from an EMBL/GenBank/DDBJ whole genome shotgun (WGS) entry which is preliminary data.</text>
</comment>
<keyword evidence="2" id="KW-0677">Repeat</keyword>
<protein>
    <recommendedName>
        <fullName evidence="7">C3H1-type domain-containing protein</fullName>
    </recommendedName>
</protein>
<feature type="region of interest" description="Disordered" evidence="6">
    <location>
        <begin position="41"/>
        <end position="81"/>
    </location>
</feature>
<sequence length="380" mass="43357">MQKPCNNANLTRRISVQEELINSNSSPSIKNMKKFIQSKINHTENIPNQVAETTAPSPAEKKPHVTPANVQPPLPLVPPPPDIPWTPVKVKEEVEDAEYKQEFKYEAKEEKTEPEDVNPREVCRDFIRGTCKRIGPCRYAHKYDLSQLVGVFTFCREFQTKRCTYPNCKYVHADVFEEQNFYRTGYLPPRAFAHQKKAPEVTNTTTSTSVTMTPMIQTLAPPPPPPEPEEQQSHLPPEFGFSKPPPTLPDNLLKEYATLHSTDPIIDMVQSNPLKRSWNSLDRCGLLDPELSPSNPKKCKNCDILEFCLQHSRSKLQKIIVSSEALKVKSDKLDRKIAKLDAILMKVLRPNQSPFLSSARDLQYSRDILSWEKISALWNL</sequence>
<dbReference type="SMART" id="SM00356">
    <property type="entry name" value="ZnF_C3H1"/>
    <property type="match status" value="2"/>
</dbReference>
<keyword evidence="9" id="KW-1185">Reference proteome</keyword>
<dbReference type="PANTHER" id="PTHR12675:SF6">
    <property type="entry name" value="ZINC FINGER CCCH DOMAIN-CONTAINING PROTEIN 10"/>
    <property type="match status" value="1"/>
</dbReference>
<feature type="zinc finger region" description="C3H1-type" evidence="5">
    <location>
        <begin position="154"/>
        <end position="175"/>
    </location>
</feature>
<evidence type="ECO:0000256" key="4">
    <source>
        <dbReference type="ARBA" id="ARBA00022833"/>
    </source>
</evidence>
<dbReference type="Proteomes" id="UP001152562">
    <property type="component" value="Unassembled WGS sequence"/>
</dbReference>
<evidence type="ECO:0000259" key="7">
    <source>
        <dbReference type="PROSITE" id="PS50103"/>
    </source>
</evidence>
<feature type="compositionally biased region" description="Polar residues" evidence="6">
    <location>
        <begin position="41"/>
        <end position="56"/>
    </location>
</feature>
<evidence type="ECO:0000256" key="5">
    <source>
        <dbReference type="PROSITE-ProRule" id="PRU00723"/>
    </source>
</evidence>
<accession>A0A9P0TVG1</accession>
<evidence type="ECO:0000256" key="6">
    <source>
        <dbReference type="SAM" id="MobiDB-lite"/>
    </source>
</evidence>
<feature type="region of interest" description="Disordered" evidence="6">
    <location>
        <begin position="217"/>
        <end position="244"/>
    </location>
</feature>
<dbReference type="PANTHER" id="PTHR12675">
    <property type="entry name" value="MUSCLEBLIND-LIKE PROTEIN"/>
    <property type="match status" value="1"/>
</dbReference>
<dbReference type="InterPro" id="IPR000571">
    <property type="entry name" value="Znf_CCCH"/>
</dbReference>
<dbReference type="AlphaFoldDB" id="A0A9P0TVG1"/>
<dbReference type="GO" id="GO:0008270">
    <property type="term" value="F:zinc ion binding"/>
    <property type="evidence" value="ECO:0007669"/>
    <property type="project" value="UniProtKB-KW"/>
</dbReference>
<organism evidence="8 9">
    <name type="scientific">Pieris brassicae</name>
    <name type="common">White butterfly</name>
    <name type="synonym">Large white butterfly</name>
    <dbReference type="NCBI Taxonomy" id="7116"/>
    <lineage>
        <taxon>Eukaryota</taxon>
        <taxon>Metazoa</taxon>
        <taxon>Ecdysozoa</taxon>
        <taxon>Arthropoda</taxon>
        <taxon>Hexapoda</taxon>
        <taxon>Insecta</taxon>
        <taxon>Pterygota</taxon>
        <taxon>Neoptera</taxon>
        <taxon>Endopterygota</taxon>
        <taxon>Lepidoptera</taxon>
        <taxon>Glossata</taxon>
        <taxon>Ditrysia</taxon>
        <taxon>Papilionoidea</taxon>
        <taxon>Pieridae</taxon>
        <taxon>Pierinae</taxon>
        <taxon>Pieris</taxon>
    </lineage>
</organism>
<keyword evidence="3 5" id="KW-0863">Zinc-finger</keyword>
<reference evidence="8" key="1">
    <citation type="submission" date="2022-05" db="EMBL/GenBank/DDBJ databases">
        <authorList>
            <person name="Okamura Y."/>
        </authorList>
    </citation>
    <scope>NUCLEOTIDE SEQUENCE</scope>
</reference>
<dbReference type="PROSITE" id="PS50103">
    <property type="entry name" value="ZF_C3H1"/>
    <property type="match status" value="2"/>
</dbReference>
<evidence type="ECO:0000313" key="8">
    <source>
        <dbReference type="EMBL" id="CAH4036302.1"/>
    </source>
</evidence>
<feature type="zinc finger region" description="C3H1-type" evidence="5">
    <location>
        <begin position="118"/>
        <end position="144"/>
    </location>
</feature>
<evidence type="ECO:0000256" key="3">
    <source>
        <dbReference type="ARBA" id="ARBA00022771"/>
    </source>
</evidence>
<keyword evidence="1 5" id="KW-0479">Metal-binding</keyword>
<feature type="domain" description="C3H1-type" evidence="7">
    <location>
        <begin position="154"/>
        <end position="175"/>
    </location>
</feature>
<dbReference type="Gene3D" id="3.30.1370.210">
    <property type="match status" value="1"/>
</dbReference>
<keyword evidence="4 5" id="KW-0862">Zinc</keyword>
<dbReference type="EMBL" id="CALOZG010000066">
    <property type="protein sequence ID" value="CAH4036302.1"/>
    <property type="molecule type" value="Genomic_DNA"/>
</dbReference>
<evidence type="ECO:0000256" key="1">
    <source>
        <dbReference type="ARBA" id="ARBA00022723"/>
    </source>
</evidence>
<feature type="domain" description="C3H1-type" evidence="7">
    <location>
        <begin position="118"/>
        <end position="144"/>
    </location>
</feature>
<evidence type="ECO:0000313" key="9">
    <source>
        <dbReference type="Proteomes" id="UP001152562"/>
    </source>
</evidence>
<gene>
    <name evidence="8" type="ORF">PIBRA_LOCUS12115</name>
</gene>
<proteinExistence type="predicted"/>
<dbReference type="GO" id="GO:0043484">
    <property type="term" value="P:regulation of RNA splicing"/>
    <property type="evidence" value="ECO:0007669"/>
    <property type="project" value="TreeGrafter"/>
</dbReference>